<evidence type="ECO:0000313" key="12">
    <source>
        <dbReference type="EMBL" id="CAD8613706.1"/>
    </source>
</evidence>
<dbReference type="Pfam" id="PF03853">
    <property type="entry name" value="YjeF_N"/>
    <property type="match status" value="1"/>
</dbReference>
<dbReference type="PROSITE" id="PS51385">
    <property type="entry name" value="YJEF_N"/>
    <property type="match status" value="1"/>
</dbReference>
<comment type="cofactor">
    <cofactor evidence="10">
        <name>K(+)</name>
        <dbReference type="ChEBI" id="CHEBI:29103"/>
    </cofactor>
    <text evidence="10">Binds 1 potassium ion per subunit.</text>
</comment>
<dbReference type="GO" id="GO:0000166">
    <property type="term" value="F:nucleotide binding"/>
    <property type="evidence" value="ECO:0007669"/>
    <property type="project" value="UniProtKB-KW"/>
</dbReference>
<comment type="similarity">
    <text evidence="10">Belongs to the NnrE/AIBP family.</text>
</comment>
<keyword evidence="5 10" id="KW-0547">Nucleotide-binding</keyword>
<feature type="binding site" evidence="10">
    <location>
        <position position="177"/>
    </location>
    <ligand>
        <name>(6S)-NADPHX</name>
        <dbReference type="ChEBI" id="CHEBI:64076"/>
    </ligand>
</feature>
<evidence type="ECO:0000256" key="10">
    <source>
        <dbReference type="HAMAP-Rule" id="MF_03159"/>
    </source>
</evidence>
<evidence type="ECO:0000256" key="1">
    <source>
        <dbReference type="ARBA" id="ARBA00000013"/>
    </source>
</evidence>
<feature type="binding site" evidence="10">
    <location>
        <begin position="148"/>
        <end position="154"/>
    </location>
    <ligand>
        <name>(6S)-NADPHX</name>
        <dbReference type="ChEBI" id="CHEBI:64076"/>
    </ligand>
</feature>
<dbReference type="PANTHER" id="PTHR13232">
    <property type="entry name" value="NAD(P)H-HYDRATE EPIMERASE"/>
    <property type="match status" value="1"/>
</dbReference>
<feature type="binding site" evidence="10">
    <location>
        <position position="180"/>
    </location>
    <ligand>
        <name>K(+)</name>
        <dbReference type="ChEBI" id="CHEBI:29103"/>
    </ligand>
</feature>
<keyword evidence="6" id="KW-0521">NADP</keyword>
<evidence type="ECO:0000256" key="6">
    <source>
        <dbReference type="ARBA" id="ARBA00022857"/>
    </source>
</evidence>
<dbReference type="GO" id="GO:0005739">
    <property type="term" value="C:mitochondrion"/>
    <property type="evidence" value="ECO:0007669"/>
    <property type="project" value="TreeGrafter"/>
</dbReference>
<dbReference type="AlphaFoldDB" id="A0A7S0LIF6"/>
<feature type="domain" description="YjeF N-terminal" evidence="11">
    <location>
        <begin position="34"/>
        <end position="236"/>
    </location>
</feature>
<feature type="binding site" evidence="10">
    <location>
        <position position="83"/>
    </location>
    <ligand>
        <name>K(+)</name>
        <dbReference type="ChEBI" id="CHEBI:29103"/>
    </ligand>
</feature>
<proteinExistence type="inferred from homology"/>
<evidence type="ECO:0000256" key="5">
    <source>
        <dbReference type="ARBA" id="ARBA00022741"/>
    </source>
</evidence>
<dbReference type="EMBL" id="HBEY01035825">
    <property type="protein sequence ID" value="CAD8613706.1"/>
    <property type="molecule type" value="Transcribed_RNA"/>
</dbReference>
<evidence type="ECO:0000256" key="3">
    <source>
        <dbReference type="ARBA" id="ARBA00012228"/>
    </source>
</evidence>
<evidence type="ECO:0000256" key="7">
    <source>
        <dbReference type="ARBA" id="ARBA00022958"/>
    </source>
</evidence>
<keyword evidence="4 10" id="KW-0479">Metal-binding</keyword>
<sequence>MPTLCILSQAARSLSLTPAPTAVMKLKLLSQQEAVEIDEALMKAPGFSIDQLMELAGLSVAAAVAQHYPMPCRVLCVCGPGNNGGDGLVAARHLWQFGYSPTVVYPKRPQKTLFVNLAAQMDMMGIPLLQELPTLTGEYDVILDAVFGFSFSGAVRAPFDTILPAISASGLPIVSVDIPSGWDVERGPTDATGALQPDVLVSLTMPKACSSHFAGAHYLGGRFVPRVLAQQFGFEQPTFPGTAQVVRI</sequence>
<feature type="binding site" evidence="10">
    <location>
        <position position="144"/>
    </location>
    <ligand>
        <name>K(+)</name>
        <dbReference type="ChEBI" id="CHEBI:29103"/>
    </ligand>
</feature>
<protein>
    <recommendedName>
        <fullName evidence="3 10">NAD(P)H-hydrate epimerase</fullName>
        <ecNumber evidence="3 10">5.1.99.6</ecNumber>
    </recommendedName>
    <alternativeName>
        <fullName evidence="10">NAD(P)HX epimerase</fullName>
    </alternativeName>
</protein>
<dbReference type="InterPro" id="IPR004443">
    <property type="entry name" value="YjeF_N_dom"/>
</dbReference>
<name>A0A7S0LIF6_9EUKA</name>
<keyword evidence="9 10" id="KW-0413">Isomerase</keyword>
<dbReference type="InterPro" id="IPR036652">
    <property type="entry name" value="YjeF_N_dom_sf"/>
</dbReference>
<dbReference type="Gene3D" id="3.40.50.10260">
    <property type="entry name" value="YjeF N-terminal domain"/>
    <property type="match status" value="1"/>
</dbReference>
<gene>
    <name evidence="12" type="ORF">CPEL01642_LOCUS17086</name>
</gene>
<dbReference type="GO" id="GO:0052856">
    <property type="term" value="F:NAD(P)HX epimerase activity"/>
    <property type="evidence" value="ECO:0007669"/>
    <property type="project" value="UniProtKB-UniRule"/>
</dbReference>
<comment type="function">
    <text evidence="10">Catalyzes the epimerization of the S- and R-forms of NAD(P)HX, a damaged form of NAD(P)H that is a result of enzymatic or heat-dependent hydration. This is a prerequisite for the S-specific NAD(P)H-hydrate dehydratase to allow the repair of both epimers of NAD(P)HX.</text>
</comment>
<reference evidence="12" key="1">
    <citation type="submission" date="2021-01" db="EMBL/GenBank/DDBJ databases">
        <authorList>
            <person name="Corre E."/>
            <person name="Pelletier E."/>
            <person name="Niang G."/>
            <person name="Scheremetjew M."/>
            <person name="Finn R."/>
            <person name="Kale V."/>
            <person name="Holt S."/>
            <person name="Cochrane G."/>
            <person name="Meng A."/>
            <person name="Brown T."/>
            <person name="Cohen L."/>
        </authorList>
    </citation>
    <scope>NUCLEOTIDE SEQUENCE</scope>
    <source>
        <strain evidence="12">PLY182g</strain>
    </source>
</reference>
<dbReference type="InterPro" id="IPR032976">
    <property type="entry name" value="YJEFN_prot_NAXE-like"/>
</dbReference>
<dbReference type="SUPFAM" id="SSF64153">
    <property type="entry name" value="YjeF N-terminal domain-like"/>
    <property type="match status" value="1"/>
</dbReference>
<feature type="binding site" evidence="10">
    <location>
        <begin position="82"/>
        <end position="86"/>
    </location>
    <ligand>
        <name>(6S)-NADPHX</name>
        <dbReference type="ChEBI" id="CHEBI:64076"/>
    </ligand>
</feature>
<keyword evidence="8 10" id="KW-0520">NAD</keyword>
<dbReference type="HAMAP" id="MF_01966">
    <property type="entry name" value="NADHX_epimerase"/>
    <property type="match status" value="1"/>
</dbReference>
<dbReference type="EC" id="5.1.99.6" evidence="3 10"/>
<keyword evidence="7 10" id="KW-0630">Potassium</keyword>
<dbReference type="GO" id="GO:0046872">
    <property type="term" value="F:metal ion binding"/>
    <property type="evidence" value="ECO:0007669"/>
    <property type="project" value="UniProtKB-KW"/>
</dbReference>
<dbReference type="PANTHER" id="PTHR13232:SF10">
    <property type="entry name" value="NAD(P)H-HYDRATE EPIMERASE"/>
    <property type="match status" value="1"/>
</dbReference>
<dbReference type="NCBIfam" id="TIGR00197">
    <property type="entry name" value="yjeF_nterm"/>
    <property type="match status" value="1"/>
</dbReference>
<evidence type="ECO:0000256" key="2">
    <source>
        <dbReference type="ARBA" id="ARBA00000909"/>
    </source>
</evidence>
<evidence type="ECO:0000259" key="11">
    <source>
        <dbReference type="PROSITE" id="PS51385"/>
    </source>
</evidence>
<accession>A0A7S0LIF6</accession>
<evidence type="ECO:0000256" key="4">
    <source>
        <dbReference type="ARBA" id="ARBA00022723"/>
    </source>
</evidence>
<evidence type="ECO:0000256" key="9">
    <source>
        <dbReference type="ARBA" id="ARBA00023235"/>
    </source>
</evidence>
<comment type="catalytic activity">
    <reaction evidence="2 10">
        <text>(6R)-NADPHX = (6S)-NADPHX</text>
        <dbReference type="Rhea" id="RHEA:32227"/>
        <dbReference type="ChEBI" id="CHEBI:64076"/>
        <dbReference type="ChEBI" id="CHEBI:64077"/>
        <dbReference type="EC" id="5.1.99.6"/>
    </reaction>
</comment>
<evidence type="ECO:0000256" key="8">
    <source>
        <dbReference type="ARBA" id="ARBA00023027"/>
    </source>
</evidence>
<comment type="caution">
    <text evidence="10">Lacks conserved residue(s) required for the propagation of feature annotation.</text>
</comment>
<organism evidence="12">
    <name type="scientific">Coccolithus braarudii</name>
    <dbReference type="NCBI Taxonomy" id="221442"/>
    <lineage>
        <taxon>Eukaryota</taxon>
        <taxon>Haptista</taxon>
        <taxon>Haptophyta</taxon>
        <taxon>Prymnesiophyceae</taxon>
        <taxon>Coccolithales</taxon>
        <taxon>Coccolithaceae</taxon>
        <taxon>Coccolithus</taxon>
    </lineage>
</organism>
<comment type="catalytic activity">
    <reaction evidence="1 10">
        <text>(6R)-NADHX = (6S)-NADHX</text>
        <dbReference type="Rhea" id="RHEA:32215"/>
        <dbReference type="ChEBI" id="CHEBI:64074"/>
        <dbReference type="ChEBI" id="CHEBI:64075"/>
        <dbReference type="EC" id="5.1.99.6"/>
    </reaction>
</comment>